<feature type="domain" description="SANT" evidence="6">
    <location>
        <begin position="26"/>
        <end position="77"/>
    </location>
</feature>
<keyword evidence="9" id="KW-1185">Reference proteome</keyword>
<organism evidence="8 9">
    <name type="scientific">Eragrostis curvula</name>
    <name type="common">weeping love grass</name>
    <dbReference type="NCBI Taxonomy" id="38414"/>
    <lineage>
        <taxon>Eukaryota</taxon>
        <taxon>Viridiplantae</taxon>
        <taxon>Streptophyta</taxon>
        <taxon>Embryophyta</taxon>
        <taxon>Tracheophyta</taxon>
        <taxon>Spermatophyta</taxon>
        <taxon>Magnoliopsida</taxon>
        <taxon>Liliopsida</taxon>
        <taxon>Poales</taxon>
        <taxon>Poaceae</taxon>
        <taxon>PACMAD clade</taxon>
        <taxon>Chloridoideae</taxon>
        <taxon>Eragrostideae</taxon>
        <taxon>Eragrostidinae</taxon>
        <taxon>Eragrostis</taxon>
    </lineage>
</organism>
<evidence type="ECO:0000256" key="2">
    <source>
        <dbReference type="ARBA" id="ARBA00023125"/>
    </source>
</evidence>
<dbReference type="Proteomes" id="UP000324897">
    <property type="component" value="Chromosome 7"/>
</dbReference>
<evidence type="ECO:0000256" key="3">
    <source>
        <dbReference type="ARBA" id="ARBA00023163"/>
    </source>
</evidence>
<evidence type="ECO:0000313" key="9">
    <source>
        <dbReference type="Proteomes" id="UP000324897"/>
    </source>
</evidence>
<evidence type="ECO:0000259" key="6">
    <source>
        <dbReference type="PROSITE" id="PS51293"/>
    </source>
</evidence>
<dbReference type="SMART" id="SM00717">
    <property type="entry name" value="SANT"/>
    <property type="match status" value="2"/>
</dbReference>
<keyword evidence="2" id="KW-0238">DNA-binding</keyword>
<keyword evidence="1" id="KW-0805">Transcription regulation</keyword>
<evidence type="ECO:0000256" key="4">
    <source>
        <dbReference type="ARBA" id="ARBA00023242"/>
    </source>
</evidence>
<dbReference type="InterPro" id="IPR017930">
    <property type="entry name" value="Myb_dom"/>
</dbReference>
<dbReference type="PANTHER" id="PTHR12802">
    <property type="entry name" value="SWI/SNF COMPLEX-RELATED"/>
    <property type="match status" value="1"/>
</dbReference>
<evidence type="ECO:0000313" key="8">
    <source>
        <dbReference type="EMBL" id="TVU17425.1"/>
    </source>
</evidence>
<dbReference type="InterPro" id="IPR017884">
    <property type="entry name" value="SANT_dom"/>
</dbReference>
<dbReference type="AlphaFoldDB" id="A0A5J9U1I9"/>
<dbReference type="InterPro" id="IPR009057">
    <property type="entry name" value="Homeodomain-like_sf"/>
</dbReference>
<name>A0A5J9U1I9_9POAL</name>
<evidence type="ECO:0000256" key="1">
    <source>
        <dbReference type="ARBA" id="ARBA00023015"/>
    </source>
</evidence>
<dbReference type="PANTHER" id="PTHR12802:SF146">
    <property type="entry name" value="PROTEIN REVEILLE 3"/>
    <property type="match status" value="1"/>
</dbReference>
<dbReference type="InterPro" id="IPR006447">
    <property type="entry name" value="Myb_dom_plants"/>
</dbReference>
<keyword evidence="4" id="KW-0539">Nucleus</keyword>
<dbReference type="GO" id="GO:0003677">
    <property type="term" value="F:DNA binding"/>
    <property type="evidence" value="ECO:0007669"/>
    <property type="project" value="UniProtKB-KW"/>
</dbReference>
<proteinExistence type="predicted"/>
<evidence type="ECO:0008006" key="10">
    <source>
        <dbReference type="Google" id="ProtNLM"/>
    </source>
</evidence>
<dbReference type="Gramene" id="TVU17425">
    <property type="protein sequence ID" value="TVU17425"/>
    <property type="gene ID" value="EJB05_33461"/>
</dbReference>
<keyword evidence="3" id="KW-0804">Transcription</keyword>
<feature type="domain" description="SANT" evidence="6">
    <location>
        <begin position="227"/>
        <end position="278"/>
    </location>
</feature>
<dbReference type="Gene3D" id="1.10.10.60">
    <property type="entry name" value="Homeodomain-like"/>
    <property type="match status" value="2"/>
</dbReference>
<feature type="domain" description="HTH myb-type" evidence="7">
    <location>
        <begin position="23"/>
        <end position="77"/>
    </location>
</feature>
<dbReference type="InterPro" id="IPR001005">
    <property type="entry name" value="SANT/Myb"/>
</dbReference>
<dbReference type="Pfam" id="PF00249">
    <property type="entry name" value="Myb_DNA-binding"/>
    <property type="match status" value="2"/>
</dbReference>
<dbReference type="EMBL" id="RWGY01000029">
    <property type="protein sequence ID" value="TVU17425.1"/>
    <property type="molecule type" value="Genomic_DNA"/>
</dbReference>
<feature type="domain" description="Myb-like" evidence="5">
    <location>
        <begin position="23"/>
        <end position="73"/>
    </location>
</feature>
<dbReference type="OrthoDB" id="118550at2759"/>
<dbReference type="PROSITE" id="PS51293">
    <property type="entry name" value="SANT"/>
    <property type="match status" value="2"/>
</dbReference>
<sequence>MTAARNMMGALALGKKKPRKPYTVSRPREKWTADEHDRFVHSLLIFGRDWKTIEQFVGTKTATQIRSHAQKYFLKAHKQGLAAALPPPHPRRAAVLSQPPPTFCFVDDAVAASCTSAGACWTDYDDSFMTTTSNGGDDVPADCASRSNGAWFAGSCLLQDDTILLPLSPDDLRFAEVYRFVGDVFGPGAPHSITAQLQRLHGMDPLVAETIVLALRNIEDNLSYLDRPLEKWTADEHDRFVHALLVFGSDWKTIEQFVGTKTTTQIRSHAQKYFLKAHKFGLAAALPPPHPRRAAVLAAAGAPPQGAADWAASCTFLAGAPLPTHDGSFMAATSSSGNEEVASFADALLHQEKTVQLPLSPDDLRFAEVYRFVGDVFGSGAPRQPVEAQLQRLHGMNPLVAETILLVLGNLQDNLCA</sequence>
<feature type="non-terminal residue" evidence="8">
    <location>
        <position position="1"/>
    </location>
</feature>
<dbReference type="NCBIfam" id="TIGR01557">
    <property type="entry name" value="myb_SHAQKYF"/>
    <property type="match status" value="2"/>
</dbReference>
<dbReference type="PROSITE" id="PS50090">
    <property type="entry name" value="MYB_LIKE"/>
    <property type="match status" value="2"/>
</dbReference>
<accession>A0A5J9U1I9</accession>
<evidence type="ECO:0000259" key="5">
    <source>
        <dbReference type="PROSITE" id="PS50090"/>
    </source>
</evidence>
<dbReference type="Pfam" id="PF24904">
    <property type="entry name" value="RVE6"/>
    <property type="match status" value="2"/>
</dbReference>
<protein>
    <recommendedName>
        <fullName evidence="10">HTH myb-type domain-containing protein</fullName>
    </recommendedName>
</protein>
<gene>
    <name evidence="8" type="ORF">EJB05_33461</name>
</gene>
<reference evidence="8 9" key="1">
    <citation type="journal article" date="2019" name="Sci. Rep.">
        <title>A high-quality genome of Eragrostis curvula grass provides insights into Poaceae evolution and supports new strategies to enhance forage quality.</title>
        <authorList>
            <person name="Carballo J."/>
            <person name="Santos B.A.C.M."/>
            <person name="Zappacosta D."/>
            <person name="Garbus I."/>
            <person name="Selva J.P."/>
            <person name="Gallo C.A."/>
            <person name="Diaz A."/>
            <person name="Albertini E."/>
            <person name="Caccamo M."/>
            <person name="Echenique V."/>
        </authorList>
    </citation>
    <scope>NUCLEOTIDE SEQUENCE [LARGE SCALE GENOMIC DNA]</scope>
    <source>
        <strain evidence="9">cv. Victoria</strain>
        <tissue evidence="8">Leaf</tissue>
    </source>
</reference>
<comment type="caution">
    <text evidence="8">The sequence shown here is derived from an EMBL/GenBank/DDBJ whole genome shotgun (WGS) entry which is preliminary data.</text>
</comment>
<dbReference type="CDD" id="cd00167">
    <property type="entry name" value="SANT"/>
    <property type="match status" value="2"/>
</dbReference>
<dbReference type="PROSITE" id="PS51294">
    <property type="entry name" value="HTH_MYB"/>
    <property type="match status" value="2"/>
</dbReference>
<dbReference type="SUPFAM" id="SSF46689">
    <property type="entry name" value="Homeodomain-like"/>
    <property type="match status" value="2"/>
</dbReference>
<feature type="domain" description="HTH myb-type" evidence="7">
    <location>
        <begin position="231"/>
        <end position="278"/>
    </location>
</feature>
<evidence type="ECO:0000259" key="7">
    <source>
        <dbReference type="PROSITE" id="PS51294"/>
    </source>
</evidence>
<feature type="domain" description="Myb-like" evidence="5">
    <location>
        <begin position="231"/>
        <end position="274"/>
    </location>
</feature>